<dbReference type="Gene3D" id="3.40.50.720">
    <property type="entry name" value="NAD(P)-binding Rossmann-like Domain"/>
    <property type="match status" value="1"/>
</dbReference>
<dbReference type="EMBL" id="CP003607">
    <property type="protein sequence ID" value="AFY84705.1"/>
    <property type="molecule type" value="Genomic_DNA"/>
</dbReference>
<evidence type="ECO:0000313" key="2">
    <source>
        <dbReference type="EMBL" id="AFY84705.1"/>
    </source>
</evidence>
<dbReference type="InterPro" id="IPR022291">
    <property type="entry name" value="Bacteriocin_synth_cyclodeHase"/>
</dbReference>
<dbReference type="NCBIfam" id="TIGR03604">
    <property type="entry name" value="TOMM_cyclo_SagD"/>
    <property type="match status" value="1"/>
</dbReference>
<feature type="domain" description="YcaO" evidence="1">
    <location>
        <begin position="380"/>
        <end position="751"/>
    </location>
</feature>
<evidence type="ECO:0000259" key="1">
    <source>
        <dbReference type="PROSITE" id="PS51664"/>
    </source>
</evidence>
<reference evidence="2 3" key="1">
    <citation type="submission" date="2012-06" db="EMBL/GenBank/DDBJ databases">
        <title>Finished chromosome of genome of Oscillatoria acuminata PCC 6304.</title>
        <authorList>
            <consortium name="US DOE Joint Genome Institute"/>
            <person name="Gugger M."/>
            <person name="Coursin T."/>
            <person name="Rippka R."/>
            <person name="Tandeau De Marsac N."/>
            <person name="Huntemann M."/>
            <person name="Wei C.-L."/>
            <person name="Han J."/>
            <person name="Detter J.C."/>
            <person name="Han C."/>
            <person name="Tapia R."/>
            <person name="Davenport K."/>
            <person name="Daligault H."/>
            <person name="Erkkila T."/>
            <person name="Gu W."/>
            <person name="Munk A.C.C."/>
            <person name="Teshima H."/>
            <person name="Xu Y."/>
            <person name="Chain P."/>
            <person name="Chen A."/>
            <person name="Krypides N."/>
            <person name="Mavromatis K."/>
            <person name="Markowitz V."/>
            <person name="Szeto E."/>
            <person name="Ivanova N."/>
            <person name="Mikhailova N."/>
            <person name="Ovchinnikova G."/>
            <person name="Pagani I."/>
            <person name="Pati A."/>
            <person name="Goodwin L."/>
            <person name="Peters L."/>
            <person name="Pitluck S."/>
            <person name="Woyke T."/>
            <person name="Kerfeld C."/>
        </authorList>
    </citation>
    <scope>NUCLEOTIDE SEQUENCE [LARGE SCALE GENOMIC DNA]</scope>
    <source>
        <strain evidence="2 3">PCC 6304</strain>
    </source>
</reference>
<dbReference type="PANTHER" id="PTHR37809">
    <property type="entry name" value="RIBOSOMAL PROTEIN S12 METHYLTHIOTRANSFERASE ACCESSORY FACTOR YCAO"/>
    <property type="match status" value="1"/>
</dbReference>
<dbReference type="SUPFAM" id="SSF69572">
    <property type="entry name" value="Activating enzymes of the ubiquitin-like proteins"/>
    <property type="match status" value="1"/>
</dbReference>
<dbReference type="Gene3D" id="3.90.930.60">
    <property type="match status" value="1"/>
</dbReference>
<dbReference type="NCBIfam" id="TIGR03882">
    <property type="entry name" value="cyclo_dehyd_2"/>
    <property type="match status" value="1"/>
</dbReference>
<dbReference type="RefSeq" id="WP_015151318.1">
    <property type="nucleotide sequence ID" value="NC_019693.1"/>
</dbReference>
<dbReference type="STRING" id="56110.Oscil6304_5209"/>
<dbReference type="KEGG" id="oac:Oscil6304_5209"/>
<dbReference type="AlphaFoldDB" id="K9TQ74"/>
<name>K9TQ74_9CYAN</name>
<dbReference type="PANTHER" id="PTHR37809:SF1">
    <property type="entry name" value="RIBOSOMAL PROTEIN S12 METHYLTHIOTRANSFERASE ACCESSORY FACTOR YCAO"/>
    <property type="match status" value="1"/>
</dbReference>
<dbReference type="Pfam" id="PF21084">
    <property type="entry name" value="WHD_DUF4423_like"/>
    <property type="match status" value="1"/>
</dbReference>
<evidence type="ECO:0000313" key="3">
    <source>
        <dbReference type="Proteomes" id="UP000010367"/>
    </source>
</evidence>
<dbReference type="InterPro" id="IPR049274">
    <property type="entry name" value="LynD/TruD_wHTH-like"/>
</dbReference>
<dbReference type="InParanoid" id="K9TQ74"/>
<dbReference type="Gene3D" id="3.30.40.250">
    <property type="match status" value="1"/>
</dbReference>
<dbReference type="InterPro" id="IPR035985">
    <property type="entry name" value="Ubiquitin-activating_enz"/>
</dbReference>
<dbReference type="GO" id="GO:0008641">
    <property type="term" value="F:ubiquitin-like modifier activating enzyme activity"/>
    <property type="evidence" value="ECO:0007669"/>
    <property type="project" value="InterPro"/>
</dbReference>
<dbReference type="NCBIfam" id="TIGR00702">
    <property type="entry name" value="YcaO-type kinase domain"/>
    <property type="match status" value="1"/>
</dbReference>
<proteinExistence type="predicted"/>
<dbReference type="Proteomes" id="UP000010367">
    <property type="component" value="Chromosome"/>
</dbReference>
<dbReference type="InterPro" id="IPR027624">
    <property type="entry name" value="TOMM_cyclo_SagD"/>
</dbReference>
<dbReference type="eggNOG" id="COG1944">
    <property type="taxonomic scope" value="Bacteria"/>
</dbReference>
<dbReference type="Gene3D" id="3.30.1330.230">
    <property type="match status" value="2"/>
</dbReference>
<dbReference type="HOGENOM" id="CLU_020793_0_0_3"/>
<dbReference type="InterPro" id="IPR003776">
    <property type="entry name" value="YcaO-like_dom"/>
</dbReference>
<accession>K9TQ74</accession>
<dbReference type="PROSITE" id="PS51664">
    <property type="entry name" value="YCAO"/>
    <property type="match status" value="1"/>
</dbReference>
<dbReference type="Gene3D" id="3.30.160.660">
    <property type="match status" value="1"/>
</dbReference>
<protein>
    <submittedName>
        <fullName evidence="2">Bacteriocin biosynthesis cyclodehydratase domain protein</fullName>
    </submittedName>
</protein>
<dbReference type="OrthoDB" id="2379922at2"/>
<gene>
    <name evidence="2" type="ORF">Oscil6304_5209</name>
</gene>
<dbReference type="Pfam" id="PF02624">
    <property type="entry name" value="YcaO"/>
    <property type="match status" value="1"/>
</dbReference>
<organism evidence="2 3">
    <name type="scientific">Oscillatoria acuminata PCC 6304</name>
    <dbReference type="NCBI Taxonomy" id="56110"/>
    <lineage>
        <taxon>Bacteria</taxon>
        <taxon>Bacillati</taxon>
        <taxon>Cyanobacteriota</taxon>
        <taxon>Cyanophyceae</taxon>
        <taxon>Oscillatoriophycideae</taxon>
        <taxon>Oscillatoriales</taxon>
        <taxon>Oscillatoriaceae</taxon>
        <taxon>Oscillatoria</taxon>
    </lineage>
</organism>
<keyword evidence="3" id="KW-1185">Reference proteome</keyword>
<dbReference type="PATRIC" id="fig|56110.3.peg.6371"/>
<sequence>MLKKPMFKPQFRCETMPLEGVFLLSETDRFLLRGTPYTLLAPLLNGNYTVTEIVDRLQDRLSVFEIYTLLDRLKELGYIIESTDSIPEDRAAFYQIQGIEPAIATHRLQEIALSILSYGNIDPHPFATQLDSLGINCSDEGTFAVALTDDYLQTGLDACNRDAIQRDRPWMLVKPVGVELWIGPIFIPGKTGCWHCLAHYLRGHRPLERYLQEHHQTENCLPTAVAAIPATVQTALSIAATEIAKWAIASQHSRLEGQILTLNTLTWEQRYHKLWQRPQCPCCGNPESLTIAHFAPIVLQSRPKSFTRDGGHRSHSPDYTYNTLADRISPICGAIATLQRISTWETPDGLTHSYRAQYPTVGTFPDLHHLQEGLRTEAYGKGRQDIQAKVSALCEAIERYAGTFQGDEPRICSTLSNLDNGIHPNACMQFSARQFQNRTQLNGDRITFDWIPEPLDENAEIEWTPAWSLTHNQLRYLPTAYCYSGYSQQHQAYFTRADSNGCAAGNNLEEAILQGFLELVERDSIALWWYNRLRKPAVELSSFDEPYFDRLQEYYRTLNRDLWVLDLTADLQIPTFAAISPRRDRHPENILLGFGAHFDPRLALLRALTELNQSLPAAFYGILDATTAYRDRDREGIDWWETATLANHPYLLPDSNQAPKTRPDYPHCWSDDLHTDILACVERVRAKGMETLVVNQTRPDLSLSVVKVVVPGLRHFWPRFASGRLYDVPDQMGWVSEPLTEAQLNPLPAFF</sequence>